<comment type="caution">
    <text evidence="5">The sequence shown here is derived from an EMBL/GenBank/DDBJ whole genome shotgun (WGS) entry which is preliminary data.</text>
</comment>
<accession>A0ABT6KQF2</accession>
<gene>
    <name evidence="5" type="ORF">M2152_002202</name>
</gene>
<dbReference type="InterPro" id="IPR025110">
    <property type="entry name" value="AMP-bd_C"/>
</dbReference>
<dbReference type="PANTHER" id="PTHR43201:SF5">
    <property type="entry name" value="MEDIUM-CHAIN ACYL-COA LIGASE ACSF2, MITOCHONDRIAL"/>
    <property type="match status" value="1"/>
</dbReference>
<proteinExistence type="inferred from homology"/>
<feature type="domain" description="AMP-dependent synthetase/ligase" evidence="3">
    <location>
        <begin position="39"/>
        <end position="214"/>
    </location>
</feature>
<evidence type="ECO:0000256" key="2">
    <source>
        <dbReference type="ARBA" id="ARBA00022598"/>
    </source>
</evidence>
<dbReference type="Gene3D" id="3.40.50.12780">
    <property type="entry name" value="N-terminal domain of ligase-like"/>
    <property type="match status" value="1"/>
</dbReference>
<dbReference type="InterPro" id="IPR045851">
    <property type="entry name" value="AMP-bd_C_sf"/>
</dbReference>
<reference evidence="5 6" key="1">
    <citation type="submission" date="2023-04" db="EMBL/GenBank/DDBJ databases">
        <title>Genome Encyclopedia of Bacteria and Archaea VI: Functional Genomics of Type Strains.</title>
        <authorList>
            <person name="Whitman W."/>
        </authorList>
    </citation>
    <scope>NUCLEOTIDE SEQUENCE [LARGE SCALE GENOMIC DNA]</scope>
    <source>
        <strain evidence="5 6">SG_E_30_P1</strain>
    </source>
</reference>
<name>A0ABT6KQF2_9MICO</name>
<keyword evidence="2 5" id="KW-0436">Ligase</keyword>
<dbReference type="Pfam" id="PF13193">
    <property type="entry name" value="AMP-binding_C"/>
    <property type="match status" value="1"/>
</dbReference>
<dbReference type="GO" id="GO:0008756">
    <property type="term" value="F:o-succinylbenzoate-CoA ligase activity"/>
    <property type="evidence" value="ECO:0007669"/>
    <property type="project" value="UniProtKB-EC"/>
</dbReference>
<dbReference type="RefSeq" id="WP_322134313.1">
    <property type="nucleotide sequence ID" value="NZ_CP085036.1"/>
</dbReference>
<sequence length="375" mass="38751">MTRPLEVIPAEPHRVAAALEAALSGSGPAILPHPDPSSAVDVPELVPQKVAVVVETSGSTGRPKRVAISPDALLANAAASEVALGGPGQWMLALPAHYIAGIAVLVRALAAQIAPVFLDPSGFTAERFVAAAGELDHPRRFVSLVPVQLSRLLDTDDAVHALRGFERVLVGGQSMPSALAARADELGVSITRTYGSSETSGGCVYDGVAIGDTRVRISDGRVELAGSMLAEGYLGDPERTELAFRDEHGDRWFRTDDTGEVVDGVLTITGRADDVIVSGGVKVSLAAVEAVVRGMPGLEQAVVVAAPHPVWGESPVVVSELAVTREEVRSVVAEQLGAAAAPTEVVIVDRVPLLPSGKPDRLTVAALVSGSRGDA</sequence>
<evidence type="ECO:0000259" key="3">
    <source>
        <dbReference type="Pfam" id="PF00501"/>
    </source>
</evidence>
<comment type="similarity">
    <text evidence="1">Belongs to the ATP-dependent AMP-binding enzyme family.</text>
</comment>
<protein>
    <submittedName>
        <fullName evidence="5">O-succinylbenzoic acid--CoA ligase</fullName>
        <ecNumber evidence="5">6.2.1.26</ecNumber>
    </submittedName>
</protein>
<evidence type="ECO:0000256" key="1">
    <source>
        <dbReference type="ARBA" id="ARBA00006432"/>
    </source>
</evidence>
<dbReference type="EC" id="6.2.1.26" evidence="5"/>
<dbReference type="InterPro" id="IPR042099">
    <property type="entry name" value="ANL_N_sf"/>
</dbReference>
<dbReference type="PANTHER" id="PTHR43201">
    <property type="entry name" value="ACYL-COA SYNTHETASE"/>
    <property type="match status" value="1"/>
</dbReference>
<dbReference type="Gene3D" id="3.30.300.30">
    <property type="match status" value="1"/>
</dbReference>
<evidence type="ECO:0000313" key="5">
    <source>
        <dbReference type="EMBL" id="MDH6182020.1"/>
    </source>
</evidence>
<evidence type="ECO:0000313" key="6">
    <source>
        <dbReference type="Proteomes" id="UP001160142"/>
    </source>
</evidence>
<dbReference type="EMBL" id="JARXVQ010000001">
    <property type="protein sequence ID" value="MDH6182020.1"/>
    <property type="molecule type" value="Genomic_DNA"/>
</dbReference>
<dbReference type="InterPro" id="IPR000873">
    <property type="entry name" value="AMP-dep_synth/lig_dom"/>
</dbReference>
<dbReference type="Proteomes" id="UP001160142">
    <property type="component" value="Unassembled WGS sequence"/>
</dbReference>
<dbReference type="Pfam" id="PF00501">
    <property type="entry name" value="AMP-binding"/>
    <property type="match status" value="1"/>
</dbReference>
<organism evidence="5 6">
    <name type="scientific">Antiquaquibacter oligotrophicus</name>
    <dbReference type="NCBI Taxonomy" id="2880260"/>
    <lineage>
        <taxon>Bacteria</taxon>
        <taxon>Bacillati</taxon>
        <taxon>Actinomycetota</taxon>
        <taxon>Actinomycetes</taxon>
        <taxon>Micrococcales</taxon>
        <taxon>Microbacteriaceae</taxon>
        <taxon>Antiquaquibacter</taxon>
    </lineage>
</organism>
<feature type="domain" description="AMP-binding enzyme C-terminal" evidence="4">
    <location>
        <begin position="288"/>
        <end position="358"/>
    </location>
</feature>
<dbReference type="SUPFAM" id="SSF56801">
    <property type="entry name" value="Acetyl-CoA synthetase-like"/>
    <property type="match status" value="1"/>
</dbReference>
<evidence type="ECO:0000259" key="4">
    <source>
        <dbReference type="Pfam" id="PF13193"/>
    </source>
</evidence>
<keyword evidence="6" id="KW-1185">Reference proteome</keyword>